<dbReference type="Proteomes" id="UP000697330">
    <property type="component" value="Unassembled WGS sequence"/>
</dbReference>
<reference evidence="1" key="2">
    <citation type="submission" date="2021-09" db="EMBL/GenBank/DDBJ databases">
        <authorList>
            <person name="Gilroy R."/>
        </authorList>
    </citation>
    <scope>NUCLEOTIDE SEQUENCE</scope>
    <source>
        <strain evidence="1">CHK124-7917</strain>
    </source>
</reference>
<dbReference type="EMBL" id="DYWQ01000143">
    <property type="protein sequence ID" value="HJF45956.1"/>
    <property type="molecule type" value="Genomic_DNA"/>
</dbReference>
<dbReference type="AlphaFoldDB" id="A0A921KNT2"/>
<accession>A0A921KNT2</accession>
<feature type="non-terminal residue" evidence="1">
    <location>
        <position position="128"/>
    </location>
</feature>
<protein>
    <submittedName>
        <fullName evidence="1">Uncharacterized protein</fullName>
    </submittedName>
</protein>
<name>A0A921KNT2_9ACTN</name>
<reference evidence="1" key="1">
    <citation type="journal article" date="2021" name="PeerJ">
        <title>Extensive microbial diversity within the chicken gut microbiome revealed by metagenomics and culture.</title>
        <authorList>
            <person name="Gilroy R."/>
            <person name="Ravi A."/>
            <person name="Getino M."/>
            <person name="Pursley I."/>
            <person name="Horton D.L."/>
            <person name="Alikhan N.F."/>
            <person name="Baker D."/>
            <person name="Gharbi K."/>
            <person name="Hall N."/>
            <person name="Watson M."/>
            <person name="Adriaenssens E.M."/>
            <person name="Foster-Nyarko E."/>
            <person name="Jarju S."/>
            <person name="Secka A."/>
            <person name="Antonio M."/>
            <person name="Oren A."/>
            <person name="Chaudhuri R.R."/>
            <person name="La Ragione R."/>
            <person name="Hildebrand F."/>
            <person name="Pallen M.J."/>
        </authorList>
    </citation>
    <scope>NUCLEOTIDE SEQUENCE</scope>
    <source>
        <strain evidence="1">CHK124-7917</strain>
    </source>
</reference>
<evidence type="ECO:0000313" key="2">
    <source>
        <dbReference type="Proteomes" id="UP000697330"/>
    </source>
</evidence>
<evidence type="ECO:0000313" key="1">
    <source>
        <dbReference type="EMBL" id="HJF45956.1"/>
    </source>
</evidence>
<comment type="caution">
    <text evidence="1">The sequence shown here is derived from an EMBL/GenBank/DDBJ whole genome shotgun (WGS) entry which is preliminary data.</text>
</comment>
<gene>
    <name evidence="1" type="ORF">K8U72_09280</name>
</gene>
<sequence length="128" mass="13980">MADELSAERARREAAPAGLSGILSAMFDERADASWRVTRAWHAVNGDIERAHTTGTFVRDPRRGESGPVLVVYVDSRSRATDFSANSEVYLARLANAGLAFSKVEFRLSKYARDRGTGALSPLRPPVT</sequence>
<organism evidence="1 2">
    <name type="scientific">Thermophilibacter provencensis</name>
    <dbReference type="NCBI Taxonomy" id="1852386"/>
    <lineage>
        <taxon>Bacteria</taxon>
        <taxon>Bacillati</taxon>
        <taxon>Actinomycetota</taxon>
        <taxon>Coriobacteriia</taxon>
        <taxon>Coriobacteriales</taxon>
        <taxon>Atopobiaceae</taxon>
        <taxon>Thermophilibacter</taxon>
    </lineage>
</organism>
<proteinExistence type="predicted"/>